<reference evidence="1 2" key="1">
    <citation type="submission" date="2020-05" db="EMBL/GenBank/DDBJ databases">
        <title>Identification and distribution of gene clusters putatively required for synthesis of sphingolipid metabolism inhibitors in phylogenetically diverse species of the filamentous fungus Fusarium.</title>
        <authorList>
            <person name="Kim H.-S."/>
            <person name="Busman M."/>
            <person name="Brown D.W."/>
            <person name="Divon H."/>
            <person name="Uhlig S."/>
            <person name="Proctor R.H."/>
        </authorList>
    </citation>
    <scope>NUCLEOTIDE SEQUENCE [LARGE SCALE GENOMIC DNA]</scope>
    <source>
        <strain evidence="1 2">NRRL 26131</strain>
    </source>
</reference>
<keyword evidence="2" id="KW-1185">Reference proteome</keyword>
<dbReference type="EMBL" id="JAAQPF010000003">
    <property type="protein sequence ID" value="KAF5721682.1"/>
    <property type="molecule type" value="Genomic_DNA"/>
</dbReference>
<organism evidence="1 2">
    <name type="scientific">Fusarium globosum</name>
    <dbReference type="NCBI Taxonomy" id="78864"/>
    <lineage>
        <taxon>Eukaryota</taxon>
        <taxon>Fungi</taxon>
        <taxon>Dikarya</taxon>
        <taxon>Ascomycota</taxon>
        <taxon>Pezizomycotina</taxon>
        <taxon>Sordariomycetes</taxon>
        <taxon>Hypocreomycetidae</taxon>
        <taxon>Hypocreales</taxon>
        <taxon>Nectriaceae</taxon>
        <taxon>Fusarium</taxon>
        <taxon>Fusarium fujikuroi species complex</taxon>
    </lineage>
</organism>
<accession>A0A8H5Z2C0</accession>
<evidence type="ECO:0000313" key="1">
    <source>
        <dbReference type="EMBL" id="KAF5721682.1"/>
    </source>
</evidence>
<gene>
    <name evidence="1" type="ORF">FGLOB1_131</name>
</gene>
<comment type="caution">
    <text evidence="1">The sequence shown here is derived from an EMBL/GenBank/DDBJ whole genome shotgun (WGS) entry which is preliminary data.</text>
</comment>
<sequence length="212" mass="23834">MSFACAGEIFEVSTSEPMAVPAKSYEPAMEMPRIVSELQPWGVMNLDGALIVFRFMNYHGDDTNVMAASDISPNARVFQGGQPQLDPVLEAAKFDAYPSRAYVIALPVLTKSFILRLPEGYQKVPMQLKVVGKLQYDVSRYTPTNLADGRRQLSRYERAVILIPDNTQRFLRGELQRGLDKVKEITAKVILEEVPFKGLSVEPSNLKRMKLH</sequence>
<dbReference type="Proteomes" id="UP000532311">
    <property type="component" value="Unassembled WGS sequence"/>
</dbReference>
<evidence type="ECO:0000313" key="2">
    <source>
        <dbReference type="Proteomes" id="UP000532311"/>
    </source>
</evidence>
<dbReference type="AlphaFoldDB" id="A0A8H5Z2C0"/>
<name>A0A8H5Z2C0_9HYPO</name>
<protein>
    <submittedName>
        <fullName evidence="1">Uncharacterized protein</fullName>
    </submittedName>
</protein>
<proteinExistence type="predicted"/>